<dbReference type="NCBIfam" id="NF033563">
    <property type="entry name" value="transpos_IS30"/>
    <property type="match status" value="1"/>
</dbReference>
<reference evidence="1 2" key="1">
    <citation type="submission" date="2020-04" db="EMBL/GenBank/DDBJ databases">
        <authorList>
            <person name="De Canck E."/>
        </authorList>
    </citation>
    <scope>NUCLEOTIDE SEQUENCE [LARGE SCALE GENOMIC DNA]</scope>
    <source>
        <strain evidence="1 2">LMG 28614</strain>
    </source>
</reference>
<organism evidence="1 2">
    <name type="scientific">Paraburkholderia ultramafica</name>
    <dbReference type="NCBI Taxonomy" id="1544867"/>
    <lineage>
        <taxon>Bacteria</taxon>
        <taxon>Pseudomonadati</taxon>
        <taxon>Pseudomonadota</taxon>
        <taxon>Betaproteobacteria</taxon>
        <taxon>Burkholderiales</taxon>
        <taxon>Burkholderiaceae</taxon>
        <taxon>Paraburkholderia</taxon>
    </lineage>
</organism>
<evidence type="ECO:0000313" key="2">
    <source>
        <dbReference type="Proteomes" id="UP000494365"/>
    </source>
</evidence>
<dbReference type="GO" id="GO:0006313">
    <property type="term" value="P:DNA transposition"/>
    <property type="evidence" value="ECO:0007669"/>
    <property type="project" value="InterPro"/>
</dbReference>
<dbReference type="AlphaFoldDB" id="A0A6S7BLR6"/>
<evidence type="ECO:0008006" key="3">
    <source>
        <dbReference type="Google" id="ProtNLM"/>
    </source>
</evidence>
<gene>
    <name evidence="1" type="ORF">LMG28614_06007</name>
</gene>
<evidence type="ECO:0000313" key="1">
    <source>
        <dbReference type="EMBL" id="CAB3804311.1"/>
    </source>
</evidence>
<dbReference type="PROSITE" id="PS01043">
    <property type="entry name" value="TRANSPOSASE_IS30"/>
    <property type="match status" value="1"/>
</dbReference>
<name>A0A6S7BLR6_9BURK</name>
<dbReference type="EMBL" id="CADIKK010000038">
    <property type="protein sequence ID" value="CAB3804311.1"/>
    <property type="molecule type" value="Genomic_DNA"/>
</dbReference>
<protein>
    <recommendedName>
        <fullName evidence="3">Integrase catalytic domain-containing protein</fullName>
    </recommendedName>
</protein>
<sequence length="174" mass="19046">MGRVAAKPTVGLDVQEALRSSLASSYGWCANGRSAFQYFNDDHWCTAVPADEDRSGSNLLIVGLGGDLGYDVQQLTHLREAGAAHRVGEQAVVTDAMEPNLDIWFADPHAPWQRGSNENTNGLIRQFLPKGMDLSTVSQTQLNDIANLLNGRPRQTLGWDTYEEAMAKELEKTG</sequence>
<dbReference type="InterPro" id="IPR012337">
    <property type="entry name" value="RNaseH-like_sf"/>
</dbReference>
<dbReference type="PANTHER" id="PTHR10948:SF23">
    <property type="entry name" value="TRANSPOSASE INSI FOR INSERTION SEQUENCE ELEMENT IS30A-RELATED"/>
    <property type="match status" value="1"/>
</dbReference>
<dbReference type="InterPro" id="IPR051917">
    <property type="entry name" value="Transposase-Integrase"/>
</dbReference>
<dbReference type="PANTHER" id="PTHR10948">
    <property type="entry name" value="TRANSPOSASE"/>
    <property type="match status" value="1"/>
</dbReference>
<proteinExistence type="predicted"/>
<dbReference type="GO" id="GO:0004803">
    <property type="term" value="F:transposase activity"/>
    <property type="evidence" value="ECO:0007669"/>
    <property type="project" value="InterPro"/>
</dbReference>
<dbReference type="InterPro" id="IPR001598">
    <property type="entry name" value="Transposase_IS30_CS"/>
</dbReference>
<keyword evidence="2" id="KW-1185">Reference proteome</keyword>
<dbReference type="GO" id="GO:0005829">
    <property type="term" value="C:cytosol"/>
    <property type="evidence" value="ECO:0007669"/>
    <property type="project" value="TreeGrafter"/>
</dbReference>
<dbReference type="GO" id="GO:0003677">
    <property type="term" value="F:DNA binding"/>
    <property type="evidence" value="ECO:0007669"/>
    <property type="project" value="InterPro"/>
</dbReference>
<accession>A0A6S7BLR6</accession>
<dbReference type="SUPFAM" id="SSF53098">
    <property type="entry name" value="Ribonuclease H-like"/>
    <property type="match status" value="1"/>
</dbReference>
<dbReference type="InterPro" id="IPR053392">
    <property type="entry name" value="Transposase_IS30-like"/>
</dbReference>
<dbReference type="Proteomes" id="UP000494365">
    <property type="component" value="Unassembled WGS sequence"/>
</dbReference>